<dbReference type="EMBL" id="DVNA01000192">
    <property type="protein sequence ID" value="HIU55828.1"/>
    <property type="molecule type" value="Genomic_DNA"/>
</dbReference>
<dbReference type="InterPro" id="IPR027417">
    <property type="entry name" value="P-loop_NTPase"/>
</dbReference>
<dbReference type="AlphaFoldDB" id="A0A9D1M8J5"/>
<dbReference type="CDD" id="cd02022">
    <property type="entry name" value="DPCK"/>
    <property type="match status" value="1"/>
</dbReference>
<evidence type="ECO:0000313" key="7">
    <source>
        <dbReference type="EMBL" id="HIU55828.1"/>
    </source>
</evidence>
<dbReference type="PROSITE" id="PS51219">
    <property type="entry name" value="DPCK"/>
    <property type="match status" value="1"/>
</dbReference>
<dbReference type="SUPFAM" id="SSF52540">
    <property type="entry name" value="P-loop containing nucleoside triphosphate hydrolases"/>
    <property type="match status" value="1"/>
</dbReference>
<evidence type="ECO:0000256" key="6">
    <source>
        <dbReference type="NCBIfam" id="TIGR00152"/>
    </source>
</evidence>
<evidence type="ECO:0000256" key="3">
    <source>
        <dbReference type="ARBA" id="ARBA00022840"/>
    </source>
</evidence>
<keyword evidence="5 7" id="KW-0418">Kinase</keyword>
<feature type="binding site" evidence="5">
    <location>
        <begin position="11"/>
        <end position="16"/>
    </location>
    <ligand>
        <name>ATP</name>
        <dbReference type="ChEBI" id="CHEBI:30616"/>
    </ligand>
</feature>
<dbReference type="GO" id="GO:0005737">
    <property type="term" value="C:cytoplasm"/>
    <property type="evidence" value="ECO:0007669"/>
    <property type="project" value="UniProtKB-SubCell"/>
</dbReference>
<dbReference type="NCBIfam" id="TIGR00152">
    <property type="entry name" value="dephospho-CoA kinase"/>
    <property type="match status" value="1"/>
</dbReference>
<keyword evidence="5 7" id="KW-0808">Transferase</keyword>
<dbReference type="InterPro" id="IPR001977">
    <property type="entry name" value="Depp_CoAkinase"/>
</dbReference>
<accession>A0A9D1M8J5</accession>
<comment type="caution">
    <text evidence="7">The sequence shown here is derived from an EMBL/GenBank/DDBJ whole genome shotgun (WGS) entry which is preliminary data.</text>
</comment>
<evidence type="ECO:0000256" key="1">
    <source>
        <dbReference type="ARBA" id="ARBA00009018"/>
    </source>
</evidence>
<dbReference type="GO" id="GO:0004140">
    <property type="term" value="F:dephospho-CoA kinase activity"/>
    <property type="evidence" value="ECO:0007669"/>
    <property type="project" value="UniProtKB-UniRule"/>
</dbReference>
<reference evidence="7" key="1">
    <citation type="submission" date="2020-10" db="EMBL/GenBank/DDBJ databases">
        <authorList>
            <person name="Gilroy R."/>
        </authorList>
    </citation>
    <scope>NUCLEOTIDE SEQUENCE</scope>
    <source>
        <strain evidence="7">CHK158-818</strain>
    </source>
</reference>
<dbReference type="EC" id="2.7.1.24" evidence="5 6"/>
<dbReference type="PANTHER" id="PTHR10695">
    <property type="entry name" value="DEPHOSPHO-COA KINASE-RELATED"/>
    <property type="match status" value="1"/>
</dbReference>
<name>A0A9D1M8J5_9BACT</name>
<comment type="function">
    <text evidence="5">Catalyzes the phosphorylation of the 3'-hydroxyl group of dephosphocoenzyme A to form coenzyme A.</text>
</comment>
<keyword evidence="3 5" id="KW-0067">ATP-binding</keyword>
<dbReference type="Pfam" id="PF01121">
    <property type="entry name" value="CoaE"/>
    <property type="match status" value="1"/>
</dbReference>
<reference evidence="7" key="2">
    <citation type="journal article" date="2021" name="PeerJ">
        <title>Extensive microbial diversity within the chicken gut microbiome revealed by metagenomics and culture.</title>
        <authorList>
            <person name="Gilroy R."/>
            <person name="Ravi A."/>
            <person name="Getino M."/>
            <person name="Pursley I."/>
            <person name="Horton D.L."/>
            <person name="Alikhan N.F."/>
            <person name="Baker D."/>
            <person name="Gharbi K."/>
            <person name="Hall N."/>
            <person name="Watson M."/>
            <person name="Adriaenssens E.M."/>
            <person name="Foster-Nyarko E."/>
            <person name="Jarju S."/>
            <person name="Secka A."/>
            <person name="Antonio M."/>
            <person name="Oren A."/>
            <person name="Chaudhuri R.R."/>
            <person name="La Ragione R."/>
            <person name="Hildebrand F."/>
            <person name="Pallen M.J."/>
        </authorList>
    </citation>
    <scope>NUCLEOTIDE SEQUENCE</scope>
    <source>
        <strain evidence="7">CHK158-818</strain>
    </source>
</reference>
<gene>
    <name evidence="5" type="primary">coaE</name>
    <name evidence="7" type="ORF">IAB03_08510</name>
</gene>
<comment type="similarity">
    <text evidence="1 5">Belongs to the CoaE family.</text>
</comment>
<evidence type="ECO:0000256" key="2">
    <source>
        <dbReference type="ARBA" id="ARBA00022741"/>
    </source>
</evidence>
<evidence type="ECO:0000256" key="4">
    <source>
        <dbReference type="ARBA" id="ARBA00022993"/>
    </source>
</evidence>
<keyword evidence="4 5" id="KW-0173">Coenzyme A biosynthesis</keyword>
<dbReference type="PANTHER" id="PTHR10695:SF46">
    <property type="entry name" value="BIFUNCTIONAL COENZYME A SYNTHASE-RELATED"/>
    <property type="match status" value="1"/>
</dbReference>
<dbReference type="Proteomes" id="UP000824112">
    <property type="component" value="Unassembled WGS sequence"/>
</dbReference>
<comment type="subcellular location">
    <subcellularLocation>
        <location evidence="5">Cytoplasm</location>
    </subcellularLocation>
</comment>
<comment type="pathway">
    <text evidence="5">Cofactor biosynthesis; coenzyme A biosynthesis; CoA from (R)-pantothenate: step 5/5.</text>
</comment>
<sequence length="195" mass="22091">MIKIAITGGIGSGKSVVSRLLKVFSYPVYDADSRAKELMNRSELIRNRLISLLGDAAYKGDKLDRSYVASVVFSDRSLLQKVNAVVHPQVKDDFKTWSSRQSSRVVFLESAILFESGFETVVDCVWLVWAPERLRIERAVKRDGTTAEMVEQRIKAQWPEEKKIERADAVIRNDDSRSLIEQVQQLLSALSDDTK</sequence>
<proteinExistence type="inferred from homology"/>
<dbReference type="HAMAP" id="MF_00376">
    <property type="entry name" value="Dephospho_CoA_kinase"/>
    <property type="match status" value="1"/>
</dbReference>
<evidence type="ECO:0000313" key="8">
    <source>
        <dbReference type="Proteomes" id="UP000824112"/>
    </source>
</evidence>
<organism evidence="7 8">
    <name type="scientific">Candidatus Gallibacteroides avistercoris</name>
    <dbReference type="NCBI Taxonomy" id="2840833"/>
    <lineage>
        <taxon>Bacteria</taxon>
        <taxon>Pseudomonadati</taxon>
        <taxon>Bacteroidota</taxon>
        <taxon>Bacteroidia</taxon>
        <taxon>Bacteroidales</taxon>
        <taxon>Bacteroidaceae</taxon>
        <taxon>Bacteroidaceae incertae sedis</taxon>
        <taxon>Candidatus Gallibacteroides</taxon>
    </lineage>
</organism>
<dbReference type="GO" id="GO:0015937">
    <property type="term" value="P:coenzyme A biosynthetic process"/>
    <property type="evidence" value="ECO:0007669"/>
    <property type="project" value="UniProtKB-UniRule"/>
</dbReference>
<keyword evidence="2 5" id="KW-0547">Nucleotide-binding</keyword>
<keyword evidence="5" id="KW-0963">Cytoplasm</keyword>
<evidence type="ECO:0000256" key="5">
    <source>
        <dbReference type="HAMAP-Rule" id="MF_00376"/>
    </source>
</evidence>
<protein>
    <recommendedName>
        <fullName evidence="5 6">Dephospho-CoA kinase</fullName>
        <ecNumber evidence="5 6">2.7.1.24</ecNumber>
    </recommendedName>
    <alternativeName>
        <fullName evidence="5">Dephosphocoenzyme A kinase</fullName>
    </alternativeName>
</protein>
<comment type="catalytic activity">
    <reaction evidence="5">
        <text>3'-dephospho-CoA + ATP = ADP + CoA + H(+)</text>
        <dbReference type="Rhea" id="RHEA:18245"/>
        <dbReference type="ChEBI" id="CHEBI:15378"/>
        <dbReference type="ChEBI" id="CHEBI:30616"/>
        <dbReference type="ChEBI" id="CHEBI:57287"/>
        <dbReference type="ChEBI" id="CHEBI:57328"/>
        <dbReference type="ChEBI" id="CHEBI:456216"/>
        <dbReference type="EC" id="2.7.1.24"/>
    </reaction>
</comment>
<dbReference type="GO" id="GO:0005524">
    <property type="term" value="F:ATP binding"/>
    <property type="evidence" value="ECO:0007669"/>
    <property type="project" value="UniProtKB-UniRule"/>
</dbReference>
<dbReference type="Gene3D" id="3.40.50.300">
    <property type="entry name" value="P-loop containing nucleotide triphosphate hydrolases"/>
    <property type="match status" value="1"/>
</dbReference>